<evidence type="ECO:0000256" key="11">
    <source>
        <dbReference type="SAM" id="Phobius"/>
    </source>
</evidence>
<dbReference type="OrthoDB" id="5292355at2"/>
<dbReference type="GO" id="GO:0019344">
    <property type="term" value="P:cysteine biosynthetic process"/>
    <property type="evidence" value="ECO:0007669"/>
    <property type="project" value="UniProtKB-KW"/>
</dbReference>
<keyword evidence="5" id="KW-0028">Amino-acid biosynthesis</keyword>
<evidence type="ECO:0000256" key="8">
    <source>
        <dbReference type="ARBA" id="ARBA00023032"/>
    </source>
</evidence>
<feature type="transmembrane region" description="Helical" evidence="11">
    <location>
        <begin position="69"/>
        <end position="95"/>
    </location>
</feature>
<evidence type="ECO:0000256" key="5">
    <source>
        <dbReference type="ARBA" id="ARBA00022605"/>
    </source>
</evidence>
<dbReference type="RefSeq" id="WP_058462613.1">
    <property type="nucleotide sequence ID" value="NZ_CAAAHS010000015.1"/>
</dbReference>
<dbReference type="PANTHER" id="PTHR37468">
    <property type="entry name" value="SULFATE TRANSPORTER CYSZ"/>
    <property type="match status" value="1"/>
</dbReference>
<dbReference type="NCBIfam" id="NF003433">
    <property type="entry name" value="PRK04949.1"/>
    <property type="match status" value="1"/>
</dbReference>
<dbReference type="GO" id="GO:0000103">
    <property type="term" value="P:sulfate assimilation"/>
    <property type="evidence" value="ECO:0007669"/>
    <property type="project" value="TreeGrafter"/>
</dbReference>
<evidence type="ECO:0000313" key="14">
    <source>
        <dbReference type="Proteomes" id="UP000054859"/>
    </source>
</evidence>
<geneLocation type="plasmid" evidence="13 15">
    <name>11</name>
</geneLocation>
<evidence type="ECO:0000313" key="15">
    <source>
        <dbReference type="Proteomes" id="UP000281170"/>
    </source>
</evidence>
<evidence type="ECO:0000256" key="3">
    <source>
        <dbReference type="ARBA" id="ARBA00022475"/>
    </source>
</evidence>
<dbReference type="GO" id="GO:0005886">
    <property type="term" value="C:plasma membrane"/>
    <property type="evidence" value="ECO:0007669"/>
    <property type="project" value="TreeGrafter"/>
</dbReference>
<keyword evidence="9 11" id="KW-0472">Membrane</keyword>
<evidence type="ECO:0000256" key="1">
    <source>
        <dbReference type="ARBA" id="ARBA00004141"/>
    </source>
</evidence>
<evidence type="ECO:0000256" key="9">
    <source>
        <dbReference type="ARBA" id="ARBA00023136"/>
    </source>
</evidence>
<feature type="transmembrane region" description="Helical" evidence="11">
    <location>
        <begin position="26"/>
        <end position="49"/>
    </location>
</feature>
<dbReference type="InterPro" id="IPR050480">
    <property type="entry name" value="CysZ-like"/>
</dbReference>
<dbReference type="PANTHER" id="PTHR37468:SF1">
    <property type="entry name" value="SULFATE TRANSPORTER CYSZ"/>
    <property type="match status" value="1"/>
</dbReference>
<comment type="subcellular location">
    <subcellularLocation>
        <location evidence="1">Membrane</location>
        <topology evidence="1">Multi-pass membrane protein</topology>
    </subcellularLocation>
</comment>
<feature type="transmembrane region" description="Helical" evidence="11">
    <location>
        <begin position="134"/>
        <end position="154"/>
    </location>
</feature>
<evidence type="ECO:0000313" key="12">
    <source>
        <dbReference type="EMBL" id="KTC65158.1"/>
    </source>
</evidence>
<sequence length="242" mass="28113">MGDFFQGAGYLFRGAKHLLTPGLKRFVVLPILFNFLLFTGLFFLLYHYLFPFADYYIKQLPAWLSFLHGFLVVVLFISTFLLFLSMFTVLFNIVAAPFNGLLAERAQLALFKSEIPSLSFMQITLRSIKRQMQFLGYFFPRFIALLLLFFVPFIQPVYPFIWFFFNAWMLSVQYQDFAMDNNLNSFGEMQEKIKQYKLLSLGFGSIINLASFIPVLNLFTMPAAVIGSVILFCEQNKRSHTC</sequence>
<name>A0A0W0R249_9GAMM</name>
<evidence type="ECO:0000256" key="10">
    <source>
        <dbReference type="ARBA" id="ARBA00023192"/>
    </source>
</evidence>
<evidence type="ECO:0000256" key="2">
    <source>
        <dbReference type="ARBA" id="ARBA00022448"/>
    </source>
</evidence>
<keyword evidence="7 11" id="KW-1133">Transmembrane helix</keyword>
<dbReference type="InterPro" id="IPR059112">
    <property type="entry name" value="CysZ/EI24"/>
</dbReference>
<evidence type="ECO:0000313" key="13">
    <source>
        <dbReference type="EMBL" id="VEH85050.1"/>
    </source>
</evidence>
<gene>
    <name evidence="13" type="primary">cysZ</name>
    <name evidence="12" type="ORF">Lade_1531</name>
    <name evidence="13" type="ORF">NCTC12735_00672</name>
</gene>
<dbReference type="Pfam" id="PF07264">
    <property type="entry name" value="EI24"/>
    <property type="match status" value="1"/>
</dbReference>
<evidence type="ECO:0000256" key="4">
    <source>
        <dbReference type="ARBA" id="ARBA00022519"/>
    </source>
</evidence>
<keyword evidence="4" id="KW-0997">Cell inner membrane</keyword>
<keyword evidence="10" id="KW-0198">Cysteine biosynthesis</keyword>
<accession>A0A0W0R249</accession>
<dbReference type="KEGG" id="ladl:NCTC12735_00672"/>
<dbReference type="EMBL" id="LNKA01000009">
    <property type="protein sequence ID" value="KTC65158.1"/>
    <property type="molecule type" value="Genomic_DNA"/>
</dbReference>
<keyword evidence="2" id="KW-0813">Transport</keyword>
<dbReference type="Proteomes" id="UP000281170">
    <property type="component" value="Plasmid 11"/>
</dbReference>
<protein>
    <submittedName>
        <fullName evidence="12">Putative sulfate transport protein CysZ</fullName>
    </submittedName>
</protein>
<evidence type="ECO:0000256" key="7">
    <source>
        <dbReference type="ARBA" id="ARBA00022989"/>
    </source>
</evidence>
<dbReference type="AlphaFoldDB" id="A0A0W0R249"/>
<keyword evidence="14" id="KW-1185">Reference proteome</keyword>
<dbReference type="STRING" id="45056.Lade_1531"/>
<dbReference type="PATRIC" id="fig|45056.6.peg.1582"/>
<dbReference type="GO" id="GO:0009675">
    <property type="term" value="F:high-affinity sulfate:proton symporter activity"/>
    <property type="evidence" value="ECO:0007669"/>
    <property type="project" value="TreeGrafter"/>
</dbReference>
<reference evidence="13 15" key="2">
    <citation type="submission" date="2018-12" db="EMBL/GenBank/DDBJ databases">
        <authorList>
            <consortium name="Pathogen Informatics"/>
        </authorList>
    </citation>
    <scope>NUCLEOTIDE SEQUENCE [LARGE SCALE GENOMIC DNA]</scope>
    <source>
        <strain evidence="13 15">NCTC12735</strain>
        <plasmid evidence="15">11</plasmid>
    </source>
</reference>
<dbReference type="EMBL" id="LR134420">
    <property type="protein sequence ID" value="VEH85050.1"/>
    <property type="molecule type" value="Genomic_DNA"/>
</dbReference>
<reference evidence="12 14" key="1">
    <citation type="submission" date="2015-11" db="EMBL/GenBank/DDBJ databases">
        <title>Identification of large and diverse effector repertoires of 38 Legionella species.</title>
        <authorList>
            <person name="Burstein D."/>
            <person name="Amaro F."/>
            <person name="Zusman T."/>
            <person name="Lifshitz Z."/>
            <person name="Cohen O."/>
            <person name="Gilbert J.A."/>
            <person name="Pupko T."/>
            <person name="Shuman H.A."/>
            <person name="Segal G."/>
        </authorList>
    </citation>
    <scope>NUCLEOTIDE SEQUENCE [LARGE SCALE GENOMIC DNA]</scope>
    <source>
        <strain evidence="12 14">1762-AUS-E</strain>
    </source>
</reference>
<dbReference type="Proteomes" id="UP000054859">
    <property type="component" value="Unassembled WGS sequence"/>
</dbReference>
<keyword evidence="13" id="KW-0614">Plasmid</keyword>
<organism evidence="12 14">
    <name type="scientific">Legionella adelaidensis</name>
    <dbReference type="NCBI Taxonomy" id="45056"/>
    <lineage>
        <taxon>Bacteria</taxon>
        <taxon>Pseudomonadati</taxon>
        <taxon>Pseudomonadota</taxon>
        <taxon>Gammaproteobacteria</taxon>
        <taxon>Legionellales</taxon>
        <taxon>Legionellaceae</taxon>
        <taxon>Legionella</taxon>
    </lineage>
</organism>
<keyword evidence="8" id="KW-0764">Sulfate transport</keyword>
<proteinExistence type="predicted"/>
<keyword evidence="3" id="KW-1003">Cell membrane</keyword>
<keyword evidence="6 11" id="KW-0812">Transmembrane</keyword>
<evidence type="ECO:0000256" key="6">
    <source>
        <dbReference type="ARBA" id="ARBA00022692"/>
    </source>
</evidence>